<dbReference type="PROSITE" id="PS50802">
    <property type="entry name" value="OTU"/>
    <property type="match status" value="1"/>
</dbReference>
<keyword evidence="6" id="KW-1185">Reference proteome</keyword>
<dbReference type="InterPro" id="IPR003323">
    <property type="entry name" value="OTU_dom"/>
</dbReference>
<sequence>MEDLVVKSRPKNYATQKSVEVVQLIQTFGVERFSFQAIEANASLQGQFLPIVTYADGNCLYHAICNGIGCDSTPEVVCELRVRTVLEIGFHSAHYRDVLLQIRNKILAAPQNDVCETSVSLLSVILNISKYSSYSEIIELYALASVIQRKIQSVHPITEAPGHSMLNCVVEPRSSSKGEILTIMWTCNSDIQLDSTWRPNHFCLLVTNPGFSENDLVISSTNPFILCLKNSEASNKRMYYAREAATCRRKRRCNVDVDADTDEAVGSSMLGDFEDVMADQKQTGSHVSKNSVTFVDTTFTTTGAESDAGEEHQSEESNNSESNDAQSSPHSFAPANFCSDDASNNDDNFTWSFSSCLKAILRSSSSQAPFKPEKDAVYVVKTSAVANDGWQWTMIGGHNRFYTEDGKRLNGNAKCGFRLASKSLGSDAVVLEMQEKYYSQRAAPGFRKTVRLFRQVVPQIIVYDTCTVQYKWTVTPSNITNLPHGNANANLHVPFVRADSSAVSNAARLVKLGVQNKRIRSGVDGLRNVNQLKYIRKKVRRSEDSSSLHVDIVDDEWLKIETQLHREVRDMDKSTRFLRSRVCHEGNNAVIVFFDRQIQMLKCAIAEGL</sequence>
<dbReference type="AlphaFoldDB" id="A0A267DNL4"/>
<evidence type="ECO:0000313" key="5">
    <source>
        <dbReference type="EMBL" id="PAA50888.1"/>
    </source>
</evidence>
<dbReference type="OrthoDB" id="9869831at2759"/>
<evidence type="ECO:0000259" key="4">
    <source>
        <dbReference type="PROSITE" id="PS50802"/>
    </source>
</evidence>
<name>A0A267DNL4_9PLAT</name>
<feature type="region of interest" description="Disordered" evidence="3">
    <location>
        <begin position="302"/>
        <end position="336"/>
    </location>
</feature>
<feature type="domain" description="OTU" evidence="4">
    <location>
        <begin position="48"/>
        <end position="208"/>
    </location>
</feature>
<comment type="caution">
    <text evidence="5">The sequence shown here is derived from an EMBL/GenBank/DDBJ whole genome shotgun (WGS) entry which is preliminary data.</text>
</comment>
<organism evidence="5 6">
    <name type="scientific">Macrostomum lignano</name>
    <dbReference type="NCBI Taxonomy" id="282301"/>
    <lineage>
        <taxon>Eukaryota</taxon>
        <taxon>Metazoa</taxon>
        <taxon>Spiralia</taxon>
        <taxon>Lophotrochozoa</taxon>
        <taxon>Platyhelminthes</taxon>
        <taxon>Rhabditophora</taxon>
        <taxon>Macrostomorpha</taxon>
        <taxon>Macrostomida</taxon>
        <taxon>Macrostomidae</taxon>
        <taxon>Macrostomum</taxon>
    </lineage>
</organism>
<dbReference type="InterPro" id="IPR047273">
    <property type="entry name" value="VRTN_OTU_dom"/>
</dbReference>
<dbReference type="PANTHER" id="PTHR16081:SF0">
    <property type="entry name" value="VERTNIN"/>
    <property type="match status" value="1"/>
</dbReference>
<evidence type="ECO:0000313" key="6">
    <source>
        <dbReference type="Proteomes" id="UP000215902"/>
    </source>
</evidence>
<evidence type="ECO:0000256" key="1">
    <source>
        <dbReference type="ARBA" id="ARBA00007290"/>
    </source>
</evidence>
<comment type="similarity">
    <text evidence="1">Belongs to the vertnin family.</text>
</comment>
<evidence type="ECO:0000256" key="2">
    <source>
        <dbReference type="ARBA" id="ARBA00020188"/>
    </source>
</evidence>
<accession>A0A267DNL4</accession>
<proteinExistence type="inferred from homology"/>
<dbReference type="Proteomes" id="UP000215902">
    <property type="component" value="Unassembled WGS sequence"/>
</dbReference>
<protein>
    <recommendedName>
        <fullName evidence="2">Vertnin</fullName>
    </recommendedName>
</protein>
<dbReference type="InterPro" id="IPR038822">
    <property type="entry name" value="Vertnin-like"/>
</dbReference>
<dbReference type="GO" id="GO:0006357">
    <property type="term" value="P:regulation of transcription by RNA polymerase II"/>
    <property type="evidence" value="ECO:0007669"/>
    <property type="project" value="TreeGrafter"/>
</dbReference>
<dbReference type="EMBL" id="NIVC01003543">
    <property type="protein sequence ID" value="PAA50888.1"/>
    <property type="molecule type" value="Genomic_DNA"/>
</dbReference>
<evidence type="ECO:0000256" key="3">
    <source>
        <dbReference type="SAM" id="MobiDB-lite"/>
    </source>
</evidence>
<dbReference type="CDD" id="cd22791">
    <property type="entry name" value="OTU_VRTN"/>
    <property type="match status" value="1"/>
</dbReference>
<dbReference type="STRING" id="282301.A0A267DNL4"/>
<dbReference type="Gene3D" id="3.90.70.80">
    <property type="match status" value="1"/>
</dbReference>
<dbReference type="GO" id="GO:0000785">
    <property type="term" value="C:chromatin"/>
    <property type="evidence" value="ECO:0007669"/>
    <property type="project" value="TreeGrafter"/>
</dbReference>
<dbReference type="PANTHER" id="PTHR16081">
    <property type="entry name" value="VERTNIN"/>
    <property type="match status" value="1"/>
</dbReference>
<gene>
    <name evidence="5" type="ORF">BOX15_Mlig034316g1</name>
</gene>
<reference evidence="5 6" key="1">
    <citation type="submission" date="2017-06" db="EMBL/GenBank/DDBJ databases">
        <title>A platform for efficient transgenesis in Macrostomum lignano, a flatworm model organism for stem cell research.</title>
        <authorList>
            <person name="Berezikov E."/>
        </authorList>
    </citation>
    <scope>NUCLEOTIDE SEQUENCE [LARGE SCALE GENOMIC DNA]</scope>
    <source>
        <strain evidence="5">DV1</strain>
        <tissue evidence="5">Whole organism</tissue>
    </source>
</reference>